<accession>A0A7T8EGK8</accession>
<gene>
    <name evidence="1" type="ORF">D7032_21700</name>
</gene>
<organism evidence="1">
    <name type="scientific">Shewanella algae</name>
    <dbReference type="NCBI Taxonomy" id="38313"/>
    <lineage>
        <taxon>Bacteria</taxon>
        <taxon>Pseudomonadati</taxon>
        <taxon>Pseudomonadota</taxon>
        <taxon>Gammaproteobacteria</taxon>
        <taxon>Alteromonadales</taxon>
        <taxon>Shewanellaceae</taxon>
        <taxon>Shewanella</taxon>
    </lineage>
</organism>
<dbReference type="AlphaFoldDB" id="A0A7T8EGK8"/>
<evidence type="ECO:0000313" key="1">
    <source>
        <dbReference type="EMBL" id="QQO86008.1"/>
    </source>
</evidence>
<name>A0A7T8EGK8_9GAMM</name>
<protein>
    <submittedName>
        <fullName evidence="1">Uncharacterized protein</fullName>
    </submittedName>
</protein>
<dbReference type="EMBL" id="CP032664">
    <property type="protein sequence ID" value="QQO86008.1"/>
    <property type="molecule type" value="Genomic_DNA"/>
</dbReference>
<sequence>MGRVGSKIRMKKIRKQLREFLRSKRELFKISERMTMSKVYPIHFGKKGRYELTESALKHIFSGDTAIRPVSSQGVRTTEVVLSGGLHTWEGWENLLSHHTNIAHLLEYDVDKHDDWFFARELQNGVITLKIPRQLFTGSAAKITMQPDNYYKSGYLWKTLYPIGYTEDDIIKLLTEAFDNIDDDDSTYPTSEQGAGVLYGYALVNTPLKTIKLRIQLRGNQIQSAFPAWEQPFTGNNGKPYSHSNSISFNIAGSTVFHEKFSNPWGHIFQEKYPSTDALLDITPTFILQRPRRDSSISIDNWRDMREKELMEIAPSMPYEELQRIEIYLRDYICSKDPYGVQCSIYTSLLDQVCQDDELFNAAQLFENIAECIQVLTHCDIENGTRRAIDAMVRFISMAVVHTGGLCTLQFKRVLGEFLEAVLDHPDANSRRDFFTALANSPCRSALYSEFDLSPFVKENNILGRSIIGFPKVDIELKPEHLYEYLSLNLGENYLFTLSKDERLAIARGCFPTAELCAMVADTMLFLSGIDFQFFMPVRLNPERLAEKSPPNEEDLTAVVRDYSRMLVIYRQRIVMEDPDAYKAEIDPEKVGTEENFNLIRQKHKRAFVWMMHEAMLEELIKLADHLGYENLKAKSENILSHLPKEVIPTPKPVPDYILDRQDKLEVPVQDVSVDNLVELILGCDSHISD</sequence>
<reference evidence="1" key="1">
    <citation type="submission" date="2018-09" db="EMBL/GenBank/DDBJ databases">
        <title>Genome sequencing and analysis.</title>
        <authorList>
            <person name="Huang Y.-T."/>
        </authorList>
    </citation>
    <scope>NUCLEOTIDE SEQUENCE</scope>
    <source>
        <strain evidence="1">HIDE</strain>
    </source>
</reference>
<proteinExistence type="predicted"/>